<sequence length="291" mass="32908">MGIFSRFFGKKTESKQMDNSIVPNPDIENAVSLSVVFSGVLNINNDELLTKLKSINPIIKDIRYETPFGQLEEGMCILVSWGKHVIRIVGLNAPYPKAVLEACVTPASYSQEIKQQVYESDSHLLLYYVGYEQDVLEQYLALTRLVACFEQFNALAVINEDAHTSLPVNFINSLASEKDGLATLGECLPLLFCGFVKYEIENIKGIWMRTYGANKFGLPNFAALANSYQESEYYFDMFSNILNYLRQSQATMNPGDTMEMGDNRMMSLRAPQDDEYFLKDQGDLLVIEINN</sequence>
<name>A0A242NTT8_9GAMM</name>
<evidence type="ECO:0000259" key="1">
    <source>
        <dbReference type="Pfam" id="PF14080"/>
    </source>
</evidence>
<protein>
    <recommendedName>
        <fullName evidence="1">DUF4261 domain-containing protein</fullName>
    </recommendedName>
</protein>
<dbReference type="Proteomes" id="UP000194968">
    <property type="component" value="Unassembled WGS sequence"/>
</dbReference>
<accession>A0A242NTT8</accession>
<dbReference type="OrthoDB" id="278790at2"/>
<dbReference type="InterPro" id="IPR025357">
    <property type="entry name" value="DUF4261"/>
</dbReference>
<dbReference type="EMBL" id="NASK01000097">
    <property type="protein sequence ID" value="OTQ49197.1"/>
    <property type="molecule type" value="Genomic_DNA"/>
</dbReference>
<comment type="caution">
    <text evidence="2">The sequence shown here is derived from an EMBL/GenBank/DDBJ whole genome shotgun (WGS) entry which is preliminary data.</text>
</comment>
<evidence type="ECO:0000313" key="2">
    <source>
        <dbReference type="EMBL" id="OTQ49197.1"/>
    </source>
</evidence>
<dbReference type="Pfam" id="PF14080">
    <property type="entry name" value="DUF4261"/>
    <property type="match status" value="1"/>
</dbReference>
<proteinExistence type="predicted"/>
<organism evidence="2 3">
    <name type="scientific">Gilliamella apis</name>
    <dbReference type="NCBI Taxonomy" id="1970738"/>
    <lineage>
        <taxon>Bacteria</taxon>
        <taxon>Pseudomonadati</taxon>
        <taxon>Pseudomonadota</taxon>
        <taxon>Gammaproteobacteria</taxon>
        <taxon>Orbales</taxon>
        <taxon>Orbaceae</taxon>
        <taxon>Gilliamella</taxon>
    </lineage>
</organism>
<gene>
    <name evidence="2" type="ORF">B6D06_07490</name>
</gene>
<dbReference type="RefSeq" id="WP_086320709.1">
    <property type="nucleotide sequence ID" value="NZ_NASD01000016.1"/>
</dbReference>
<evidence type="ECO:0000313" key="3">
    <source>
        <dbReference type="Proteomes" id="UP000194968"/>
    </source>
</evidence>
<feature type="domain" description="DUF4261" evidence="1">
    <location>
        <begin position="209"/>
        <end position="280"/>
    </location>
</feature>
<dbReference type="AlphaFoldDB" id="A0A242NTT8"/>
<reference evidence="2 3" key="1">
    <citation type="submission" date="2017-03" db="EMBL/GenBank/DDBJ databases">
        <title>Comparative genomics of honeybee gut symbionts reveal geographically distinct and subgroup specific antibiotic resistance.</title>
        <authorList>
            <person name="Ludvigsen J."/>
            <person name="Porcellato D."/>
            <person name="Labee-Lund T.M."/>
            <person name="Amdam G.V."/>
            <person name="Rudi K."/>
        </authorList>
    </citation>
    <scope>NUCLEOTIDE SEQUENCE [LARGE SCALE GENOMIC DNA]</scope>
    <source>
        <strain evidence="2 3">A-4-12</strain>
    </source>
</reference>